<name>A0A0S2TA81_9GAMM</name>
<dbReference type="Pfam" id="PF01430">
    <property type="entry name" value="HSP33"/>
    <property type="match status" value="1"/>
</dbReference>
<dbReference type="Gene3D" id="3.90.1280.10">
    <property type="entry name" value="HSP33 redox switch-like"/>
    <property type="match status" value="1"/>
</dbReference>
<dbReference type="SUPFAM" id="SSF118352">
    <property type="entry name" value="HSP33 redox switch-like"/>
    <property type="match status" value="1"/>
</dbReference>
<comment type="subcellular location">
    <subcellularLocation>
        <location evidence="6">Cytoplasm</location>
    </subcellularLocation>
</comment>
<dbReference type="NCBIfam" id="NF001033">
    <property type="entry name" value="PRK00114.1"/>
    <property type="match status" value="1"/>
</dbReference>
<dbReference type="SUPFAM" id="SSF64397">
    <property type="entry name" value="Hsp33 domain"/>
    <property type="match status" value="1"/>
</dbReference>
<keyword evidence="3 6" id="KW-1015">Disulfide bond</keyword>
<dbReference type="Gene3D" id="1.10.287.480">
    <property type="entry name" value="helix hairpin bin"/>
    <property type="match status" value="1"/>
</dbReference>
<sequence length="289" mass="32074">MRNKDTLQRFVFDNSNVRGIFVHLGNSYQTALERYDYPDAVGQELGQALAASALLSASIKFDGALIMQTQSQGAIQMLVAQCNHARHLRGLARWRGAELAAVPGDLYGAGRMTITIDNRNDARYQGIVSLSGGSLARTLEHYFKQSEQLQTHLWLAADPQQAVGMLLQHLPGREPDADTWNRIETLGATLTSQEMLSLSTAEVLYRLFHEEQVRLFEAEPVSFRCSCSRDKVADMLRALGADEVRDILKEEGKVSVGCEFCNQHYLFDAIDAEELFAGGTPTPGSRRSH</sequence>
<dbReference type="InterPro" id="IPR023212">
    <property type="entry name" value="Hsp33_helix_hairpin_bin_dom_sf"/>
</dbReference>
<dbReference type="GO" id="GO:0051082">
    <property type="term" value="F:unfolded protein binding"/>
    <property type="evidence" value="ECO:0007669"/>
    <property type="project" value="UniProtKB-UniRule"/>
</dbReference>
<evidence type="ECO:0000313" key="8">
    <source>
        <dbReference type="Proteomes" id="UP000055136"/>
    </source>
</evidence>
<evidence type="ECO:0000256" key="1">
    <source>
        <dbReference type="ARBA" id="ARBA00022490"/>
    </source>
</evidence>
<accession>A0A0S2TA81</accession>
<comment type="PTM">
    <text evidence="6">Under oxidizing conditions two disulfide bonds are formed involving the reactive cysteines. Under reducing conditions zinc is bound to the reactive cysteines and the protein is inactive.</text>
</comment>
<gene>
    <name evidence="6" type="primary">hslO</name>
    <name evidence="7" type="ORF">Tel_02330</name>
</gene>
<evidence type="ECO:0000313" key="7">
    <source>
        <dbReference type="EMBL" id="ALP52069.1"/>
    </source>
</evidence>
<dbReference type="InterPro" id="IPR016153">
    <property type="entry name" value="Heat_shock_Hsp33_N"/>
</dbReference>
<dbReference type="STRING" id="1748243.Tel_02330"/>
<feature type="disulfide bond" description="Redox-active" evidence="6">
    <location>
        <begin position="258"/>
        <end position="261"/>
    </location>
</feature>
<dbReference type="EMBL" id="CP013099">
    <property type="protein sequence ID" value="ALP52069.1"/>
    <property type="molecule type" value="Genomic_DNA"/>
</dbReference>
<feature type="disulfide bond" description="Redox-active" evidence="6">
    <location>
        <begin position="225"/>
        <end position="227"/>
    </location>
</feature>
<evidence type="ECO:0000256" key="2">
    <source>
        <dbReference type="ARBA" id="ARBA00022833"/>
    </source>
</evidence>
<keyword evidence="1 6" id="KW-0963">Cytoplasm</keyword>
<organism evidence="7 8">
    <name type="scientific">Candidatus Tenderia electrophaga</name>
    <dbReference type="NCBI Taxonomy" id="1748243"/>
    <lineage>
        <taxon>Bacteria</taxon>
        <taxon>Pseudomonadati</taxon>
        <taxon>Pseudomonadota</taxon>
        <taxon>Gammaproteobacteria</taxon>
        <taxon>Candidatus Tenderiales</taxon>
        <taxon>Candidatus Tenderiaceae</taxon>
        <taxon>Candidatus Tenderia</taxon>
    </lineage>
</organism>
<dbReference type="KEGG" id="tee:Tel_02330"/>
<dbReference type="GO" id="GO:0042026">
    <property type="term" value="P:protein refolding"/>
    <property type="evidence" value="ECO:0007669"/>
    <property type="project" value="TreeGrafter"/>
</dbReference>
<evidence type="ECO:0000256" key="5">
    <source>
        <dbReference type="ARBA" id="ARBA00023284"/>
    </source>
</evidence>
<protein>
    <recommendedName>
        <fullName evidence="6">33 kDa chaperonin</fullName>
    </recommendedName>
    <alternativeName>
        <fullName evidence="6">Heat shock protein 33 homolog</fullName>
        <shortName evidence="6">HSP33</shortName>
    </alternativeName>
</protein>
<evidence type="ECO:0000256" key="4">
    <source>
        <dbReference type="ARBA" id="ARBA00023186"/>
    </source>
</evidence>
<dbReference type="AlphaFoldDB" id="A0A0S2TA81"/>
<dbReference type="InterPro" id="IPR016154">
    <property type="entry name" value="Heat_shock_Hsp33_C"/>
</dbReference>
<keyword evidence="2 6" id="KW-0862">Zinc</keyword>
<dbReference type="InterPro" id="IPR000397">
    <property type="entry name" value="Heat_shock_Hsp33"/>
</dbReference>
<proteinExistence type="inferred from homology"/>
<comment type="function">
    <text evidence="6">Redox regulated molecular chaperone. Protects both thermally unfolding and oxidatively damaged proteins from irreversible aggregation. Plays an important role in the bacterial defense system toward oxidative stress.</text>
</comment>
<reference evidence="7" key="1">
    <citation type="submission" date="2015-10" db="EMBL/GenBank/DDBJ databases">
        <title>Description of Candidatus Tenderia electrophaga gen. nov, sp. nov., an Uncultivated Electroautotroph from a Biocathode Enrichment.</title>
        <authorList>
            <person name="Eddie B.J."/>
            <person name="Malanoski A.P."/>
            <person name="Wang Z."/>
            <person name="Hall R.J."/>
            <person name="Oh S.D."/>
            <person name="Heiner C."/>
            <person name="Lin B."/>
            <person name="Strycharz-Glaven S.M."/>
        </authorList>
    </citation>
    <scope>NUCLEOTIDE SEQUENCE [LARGE SCALE GENOMIC DNA]</scope>
    <source>
        <strain evidence="7">NRL1</strain>
    </source>
</reference>
<keyword evidence="5 6" id="KW-0676">Redox-active center</keyword>
<dbReference type="Proteomes" id="UP000055136">
    <property type="component" value="Chromosome"/>
</dbReference>
<dbReference type="HAMAP" id="MF_00117">
    <property type="entry name" value="HslO"/>
    <property type="match status" value="1"/>
</dbReference>
<keyword evidence="4 6" id="KW-0143">Chaperone</keyword>
<comment type="similarity">
    <text evidence="6">Belongs to the HSP33 family.</text>
</comment>
<dbReference type="PIRSF" id="PIRSF005261">
    <property type="entry name" value="Heat_shock_Hsp33"/>
    <property type="match status" value="1"/>
</dbReference>
<dbReference type="GO" id="GO:0044183">
    <property type="term" value="F:protein folding chaperone"/>
    <property type="evidence" value="ECO:0007669"/>
    <property type="project" value="TreeGrafter"/>
</dbReference>
<dbReference type="PANTHER" id="PTHR30111">
    <property type="entry name" value="33 KDA CHAPERONIN"/>
    <property type="match status" value="1"/>
</dbReference>
<dbReference type="CDD" id="cd00498">
    <property type="entry name" value="Hsp33"/>
    <property type="match status" value="1"/>
</dbReference>
<dbReference type="Gene3D" id="3.55.30.10">
    <property type="entry name" value="Hsp33 domain"/>
    <property type="match status" value="1"/>
</dbReference>
<evidence type="ECO:0000256" key="6">
    <source>
        <dbReference type="HAMAP-Rule" id="MF_00117"/>
    </source>
</evidence>
<evidence type="ECO:0000256" key="3">
    <source>
        <dbReference type="ARBA" id="ARBA00023157"/>
    </source>
</evidence>
<dbReference type="GO" id="GO:0005737">
    <property type="term" value="C:cytoplasm"/>
    <property type="evidence" value="ECO:0007669"/>
    <property type="project" value="UniProtKB-SubCell"/>
</dbReference>
<keyword evidence="8" id="KW-1185">Reference proteome</keyword>
<dbReference type="PANTHER" id="PTHR30111:SF1">
    <property type="entry name" value="33 KDA CHAPERONIN"/>
    <property type="match status" value="1"/>
</dbReference>